<dbReference type="STRING" id="133385.A0A2T9Y9T9"/>
<sequence length="395" mass="45779">MSNVPGVIPSAIAEVLLTPAKRTRLGLAFNPQEFTEVSIMHLLDNSIPKALKKACYGGSNTKIGCSWTQFSGNINAAIDYDALKIDNEYVSYQHDSRAKATYFMFYNEEGAEKCMNTQCPFKHRCDTWAGTSCNWMGLELVYPELKTHINYVFKIQNGTYWTARRYAKSGFIKKRFIEECPFCRNIDPETIEHMLLKCASQKFNKIKKPSNVFGQVLKKNKSISRENKIQMHGLTKKVLLQDLLQKKDFDDTNYSEAEIELKTKLELCEAQFEKHKKYVVTLFESLNKTVIEDGVYDSAAYSKIGEILAQLKSGEDKISNCVNEIVRYYNNSFNITDMSMRSFYDNLVKFIHRRNDYKNFIKKIKLDYEDFKRAKSNDYKKKIEYIMALVGSDFK</sequence>
<gene>
    <name evidence="1" type="ORF">BB561_005554</name>
</gene>
<comment type="caution">
    <text evidence="1">The sequence shown here is derived from an EMBL/GenBank/DDBJ whole genome shotgun (WGS) entry which is preliminary data.</text>
</comment>
<proteinExistence type="predicted"/>
<dbReference type="AlphaFoldDB" id="A0A2T9Y9T9"/>
<reference evidence="1 2" key="1">
    <citation type="journal article" date="2018" name="MBio">
        <title>Comparative Genomics Reveals the Core Gene Toolbox for the Fungus-Insect Symbiosis.</title>
        <authorList>
            <person name="Wang Y."/>
            <person name="Stata M."/>
            <person name="Wang W."/>
            <person name="Stajich J.E."/>
            <person name="White M.M."/>
            <person name="Moncalvo J.M."/>
        </authorList>
    </citation>
    <scope>NUCLEOTIDE SEQUENCE [LARGE SCALE GENOMIC DNA]</scope>
    <source>
        <strain evidence="1 2">SWE-8-4</strain>
    </source>
</reference>
<name>A0A2T9Y9T9_9FUNG</name>
<accession>A0A2T9Y9T9</accession>
<dbReference type="OrthoDB" id="5588518at2759"/>
<dbReference type="Proteomes" id="UP000245383">
    <property type="component" value="Unassembled WGS sequence"/>
</dbReference>
<dbReference type="EMBL" id="MBFR01000340">
    <property type="protein sequence ID" value="PVU89089.1"/>
    <property type="molecule type" value="Genomic_DNA"/>
</dbReference>
<organism evidence="1 2">
    <name type="scientific">Smittium simulii</name>
    <dbReference type="NCBI Taxonomy" id="133385"/>
    <lineage>
        <taxon>Eukaryota</taxon>
        <taxon>Fungi</taxon>
        <taxon>Fungi incertae sedis</taxon>
        <taxon>Zoopagomycota</taxon>
        <taxon>Kickxellomycotina</taxon>
        <taxon>Harpellomycetes</taxon>
        <taxon>Harpellales</taxon>
        <taxon>Legeriomycetaceae</taxon>
        <taxon>Smittium</taxon>
    </lineage>
</organism>
<keyword evidence="2" id="KW-1185">Reference proteome</keyword>
<protein>
    <submittedName>
        <fullName evidence="1">Uncharacterized protein</fullName>
    </submittedName>
</protein>
<evidence type="ECO:0000313" key="1">
    <source>
        <dbReference type="EMBL" id="PVU89089.1"/>
    </source>
</evidence>
<evidence type="ECO:0000313" key="2">
    <source>
        <dbReference type="Proteomes" id="UP000245383"/>
    </source>
</evidence>